<organism evidence="1 2">
    <name type="scientific">Gemmata algarum</name>
    <dbReference type="NCBI Taxonomy" id="2975278"/>
    <lineage>
        <taxon>Bacteria</taxon>
        <taxon>Pseudomonadati</taxon>
        <taxon>Planctomycetota</taxon>
        <taxon>Planctomycetia</taxon>
        <taxon>Gemmatales</taxon>
        <taxon>Gemmataceae</taxon>
        <taxon>Gemmata</taxon>
    </lineage>
</organism>
<name>A0ABU5EWP5_9BACT</name>
<gene>
    <name evidence="1" type="ORF">R5W23_000852</name>
</gene>
<dbReference type="EMBL" id="JAXBLV010000013">
    <property type="protein sequence ID" value="MDY3558131.1"/>
    <property type="molecule type" value="Genomic_DNA"/>
</dbReference>
<keyword evidence="2" id="KW-1185">Reference proteome</keyword>
<evidence type="ECO:0000313" key="2">
    <source>
        <dbReference type="Proteomes" id="UP001272242"/>
    </source>
</evidence>
<accession>A0ABU5EWP5</accession>
<protein>
    <submittedName>
        <fullName evidence="1">Uncharacterized protein</fullName>
    </submittedName>
</protein>
<evidence type="ECO:0000313" key="1">
    <source>
        <dbReference type="EMBL" id="MDY3558131.1"/>
    </source>
</evidence>
<sequence>MELAALIAFLNSPLGAAAIVLAGLFFPKLGAVVNPLLNLLKKAAPTATPAAPVTPAPAAPAPGAPAPAPVAVPEVIPGRPLINAGLALLAKALAKRTGASEADALEKFIVTEASRAHIIAEANAPLDATTVK</sequence>
<dbReference type="Proteomes" id="UP001272242">
    <property type="component" value="Unassembled WGS sequence"/>
</dbReference>
<proteinExistence type="predicted"/>
<reference evidence="2" key="1">
    <citation type="journal article" date="2023" name="Mar. Drugs">
        <title>Gemmata algarum, a Novel Planctomycete Isolated from an Algal Mat, Displays Antimicrobial Activity.</title>
        <authorList>
            <person name="Kumar G."/>
            <person name="Kallscheuer N."/>
            <person name="Kashif M."/>
            <person name="Ahamad S."/>
            <person name="Jagadeeshwari U."/>
            <person name="Pannikurungottu S."/>
            <person name="Haufschild T."/>
            <person name="Kabuu M."/>
            <person name="Sasikala C."/>
            <person name="Jogler C."/>
            <person name="Ramana C."/>
        </authorList>
    </citation>
    <scope>NUCLEOTIDE SEQUENCE [LARGE SCALE GENOMIC DNA]</scope>
    <source>
        <strain evidence="2">JC673</strain>
    </source>
</reference>
<dbReference type="RefSeq" id="WP_320685100.1">
    <property type="nucleotide sequence ID" value="NZ_JAXBLV010000013.1"/>
</dbReference>
<comment type="caution">
    <text evidence="1">The sequence shown here is derived from an EMBL/GenBank/DDBJ whole genome shotgun (WGS) entry which is preliminary data.</text>
</comment>